<evidence type="ECO:0000313" key="4">
    <source>
        <dbReference type="EMBL" id="GFF47600.1"/>
    </source>
</evidence>
<reference evidence="4 5" key="1">
    <citation type="submission" date="2020-01" db="EMBL/GenBank/DDBJ databases">
        <title>Draft genome sequence of Aspergillus udagawae IFM 46972.</title>
        <authorList>
            <person name="Takahashi H."/>
            <person name="Yaguchi T."/>
        </authorList>
    </citation>
    <scope>NUCLEOTIDE SEQUENCE [LARGE SCALE GENOMIC DNA]</scope>
    <source>
        <strain evidence="4 5">IFM 46972</strain>
    </source>
</reference>
<dbReference type="EMBL" id="BLKC01000070">
    <property type="protein sequence ID" value="GFF47600.1"/>
    <property type="molecule type" value="Genomic_DNA"/>
</dbReference>
<dbReference type="SUPFAM" id="SSF89372">
    <property type="entry name" value="Fucose-specific lectin"/>
    <property type="match status" value="1"/>
</dbReference>
<evidence type="ECO:0000313" key="5">
    <source>
        <dbReference type="Proteomes" id="UP000465221"/>
    </source>
</evidence>
<evidence type="ECO:0000256" key="2">
    <source>
        <dbReference type="ARBA" id="ARBA00015560"/>
    </source>
</evidence>
<comment type="caution">
    <text evidence="4">The sequence shown here is derived from an EMBL/GenBank/DDBJ whole genome shotgun (WGS) entry which is preliminary data.</text>
</comment>
<protein>
    <recommendedName>
        <fullName evidence="2">Fucose-specific lectin</fullName>
    </recommendedName>
</protein>
<proteinExistence type="inferred from homology"/>
<evidence type="ECO:0000256" key="3">
    <source>
        <dbReference type="ARBA" id="ARBA00022734"/>
    </source>
</evidence>
<gene>
    <name evidence="4" type="ORF">IFM46972_08338</name>
</gene>
<dbReference type="GO" id="GO:0030246">
    <property type="term" value="F:carbohydrate binding"/>
    <property type="evidence" value="ECO:0007669"/>
    <property type="project" value="UniProtKB-KW"/>
</dbReference>
<accession>A0A8H3S093</accession>
<name>A0A8H3S093_9EURO</name>
<organism evidence="4 5">
    <name type="scientific">Aspergillus udagawae</name>
    <dbReference type="NCBI Taxonomy" id="91492"/>
    <lineage>
        <taxon>Eukaryota</taxon>
        <taxon>Fungi</taxon>
        <taxon>Dikarya</taxon>
        <taxon>Ascomycota</taxon>
        <taxon>Pezizomycotina</taxon>
        <taxon>Eurotiomycetes</taxon>
        <taxon>Eurotiomycetidae</taxon>
        <taxon>Eurotiales</taxon>
        <taxon>Aspergillaceae</taxon>
        <taxon>Aspergillus</taxon>
        <taxon>Aspergillus subgen. Fumigati</taxon>
    </lineage>
</organism>
<evidence type="ECO:0000256" key="1">
    <source>
        <dbReference type="ARBA" id="ARBA00009042"/>
    </source>
</evidence>
<keyword evidence="3" id="KW-0430">Lectin</keyword>
<dbReference type="Pfam" id="PF07938">
    <property type="entry name" value="Fungal_lectin"/>
    <property type="match status" value="1"/>
</dbReference>
<sequence length="114" mass="12072">MAHDSDSGWTLGSFSVPNAIPQTALAVTTTEDEGIHVYYGGSTIACWRKSTMLTQVGMTAASAQSSIPGSLVAAISWGTGSGLNICVSFQQAISEVSQYQWVYSVCVAWIDQKC</sequence>
<dbReference type="AlphaFoldDB" id="A0A8H3S093"/>
<comment type="similarity">
    <text evidence="1">Belongs to the fungal fucose-specific lectin family.</text>
</comment>
<dbReference type="Proteomes" id="UP000465221">
    <property type="component" value="Unassembled WGS sequence"/>
</dbReference>
<dbReference type="InterPro" id="IPR012475">
    <property type="entry name" value="Fungal_lectin"/>
</dbReference>
<dbReference type="Gene3D" id="2.120.10.70">
    <property type="entry name" value="Fucose-specific lectin"/>
    <property type="match status" value="1"/>
</dbReference>